<comment type="caution">
    <text evidence="2">The sequence shown here is derived from an EMBL/GenBank/DDBJ whole genome shotgun (WGS) entry which is preliminary data.</text>
</comment>
<reference evidence="2 3" key="1">
    <citation type="submission" date="2020-08" db="EMBL/GenBank/DDBJ databases">
        <title>Genomic Encyclopedia of Type Strains, Phase IV (KMG-IV): sequencing the most valuable type-strain genomes for metagenomic binning, comparative biology and taxonomic classification.</title>
        <authorList>
            <person name="Goeker M."/>
        </authorList>
    </citation>
    <scope>NUCLEOTIDE SEQUENCE [LARGE SCALE GENOMIC DNA]</scope>
    <source>
        <strain evidence="2 3">DSM 29853</strain>
    </source>
</reference>
<dbReference type="EMBL" id="JACIEZ010000003">
    <property type="protein sequence ID" value="MBB4064844.1"/>
    <property type="molecule type" value="Genomic_DNA"/>
</dbReference>
<evidence type="ECO:0000313" key="2">
    <source>
        <dbReference type="EMBL" id="MBB4064844.1"/>
    </source>
</evidence>
<evidence type="ECO:0000256" key="1">
    <source>
        <dbReference type="SAM" id="MobiDB-lite"/>
    </source>
</evidence>
<protein>
    <submittedName>
        <fullName evidence="2">Uncharacterized protein</fullName>
    </submittedName>
</protein>
<feature type="compositionally biased region" description="Basic and acidic residues" evidence="1">
    <location>
        <begin position="53"/>
        <end position="88"/>
    </location>
</feature>
<gene>
    <name evidence="2" type="ORF">GGR23_002031</name>
</gene>
<dbReference type="Proteomes" id="UP000528286">
    <property type="component" value="Unassembled WGS sequence"/>
</dbReference>
<feature type="region of interest" description="Disordered" evidence="1">
    <location>
        <begin position="1"/>
        <end position="100"/>
    </location>
</feature>
<proteinExistence type="predicted"/>
<feature type="compositionally biased region" description="Basic and acidic residues" evidence="1">
    <location>
        <begin position="1"/>
        <end position="37"/>
    </location>
</feature>
<name>A0A7W6J4W5_9HYPH</name>
<dbReference type="RefSeq" id="WP_183366146.1">
    <property type="nucleotide sequence ID" value="NZ_JACIEZ010000003.1"/>
</dbReference>
<dbReference type="AlphaFoldDB" id="A0A7W6J4W5"/>
<keyword evidence="3" id="KW-1185">Reference proteome</keyword>
<sequence length="100" mass="10897">MNPEPHRLQQDPPEGDRDLIDRELARQDRKQQNETARDQLSGQEKQPGEGPSSDERAAEQLKAGAEDDAGKPAEGPGDRETDNSRAMDEAAPQTGVRPGP</sequence>
<organism evidence="2 3">
    <name type="scientific">Gellertiella hungarica</name>
    <dbReference type="NCBI Taxonomy" id="1572859"/>
    <lineage>
        <taxon>Bacteria</taxon>
        <taxon>Pseudomonadati</taxon>
        <taxon>Pseudomonadota</taxon>
        <taxon>Alphaproteobacteria</taxon>
        <taxon>Hyphomicrobiales</taxon>
        <taxon>Rhizobiaceae</taxon>
        <taxon>Gellertiella</taxon>
    </lineage>
</organism>
<accession>A0A7W6J4W5</accession>
<evidence type="ECO:0000313" key="3">
    <source>
        <dbReference type="Proteomes" id="UP000528286"/>
    </source>
</evidence>